<accession>A0A7V0QRS3</accession>
<proteinExistence type="predicted"/>
<organism evidence="2">
    <name type="scientific">Aerophobetes bacterium</name>
    <dbReference type="NCBI Taxonomy" id="2030807"/>
    <lineage>
        <taxon>Bacteria</taxon>
        <taxon>Candidatus Aerophobota</taxon>
    </lineage>
</organism>
<reference evidence="2" key="1">
    <citation type="journal article" date="2020" name="mSystems">
        <title>Genome- and Community-Level Interaction Insights into Carbon Utilization and Element Cycling Functions of Hydrothermarchaeota in Hydrothermal Sediment.</title>
        <authorList>
            <person name="Zhou Z."/>
            <person name="Liu Y."/>
            <person name="Xu W."/>
            <person name="Pan J."/>
            <person name="Luo Z.H."/>
            <person name="Li M."/>
        </authorList>
    </citation>
    <scope>NUCLEOTIDE SEQUENCE [LARGE SCALE GENOMIC DNA]</scope>
    <source>
        <strain evidence="2">HyVt-219</strain>
    </source>
</reference>
<dbReference type="AlphaFoldDB" id="A0A7V0QRS3"/>
<feature type="region of interest" description="Disordered" evidence="1">
    <location>
        <begin position="1"/>
        <end position="66"/>
    </location>
</feature>
<comment type="caution">
    <text evidence="2">The sequence shown here is derived from an EMBL/GenBank/DDBJ whole genome shotgun (WGS) entry which is preliminary data.</text>
</comment>
<gene>
    <name evidence="2" type="ORF">ENG47_07325</name>
</gene>
<dbReference type="InterPro" id="IPR032585">
    <property type="entry name" value="DUF4912"/>
</dbReference>
<feature type="compositionally biased region" description="Basic and acidic residues" evidence="1">
    <location>
        <begin position="33"/>
        <end position="59"/>
    </location>
</feature>
<feature type="non-terminal residue" evidence="2">
    <location>
        <position position="322"/>
    </location>
</feature>
<sequence>MKTKVNRREKVKKEVKRSNSRLNQKNNSSSQRQEFRKEEKKETTSKFVERRVGSSRKENLYPSKKYPFPKGPNLRKKVFVDNEELPASYNITNLTLMVRDPYGIHAYWEIAPSSIEEVRKKIGEEVERCAYVLRMYDVTCKIFDGSNANHQFDIEVGPHTNNWYINLWCDNTSYCGEIGLRTPKGEFFPLARSNYVTTPRAGFSPRKDIIWMEVKDNVKQPPFVFVERREGKRSSLSKKGESPSQGEKKRVYKMFLTEDDIRAYYSRLFPLLRKVTSLRRERKEEEEFSKYGGSRLISEENLVLREETLLFPGLIPQQGLTG</sequence>
<feature type="compositionally biased region" description="Basic and acidic residues" evidence="1">
    <location>
        <begin position="1"/>
        <end position="12"/>
    </location>
</feature>
<protein>
    <submittedName>
        <fullName evidence="2">DUF4912 domain-containing protein</fullName>
    </submittedName>
</protein>
<name>A0A7V0QRS3_UNCAE</name>
<dbReference type="Pfam" id="PF16258">
    <property type="entry name" value="DUF4912"/>
    <property type="match status" value="1"/>
</dbReference>
<dbReference type="EMBL" id="DRBC01000445">
    <property type="protein sequence ID" value="HDN85545.1"/>
    <property type="molecule type" value="Genomic_DNA"/>
</dbReference>
<evidence type="ECO:0000256" key="1">
    <source>
        <dbReference type="SAM" id="MobiDB-lite"/>
    </source>
</evidence>
<evidence type="ECO:0000313" key="2">
    <source>
        <dbReference type="EMBL" id="HDN85545.1"/>
    </source>
</evidence>
<dbReference type="Proteomes" id="UP000885660">
    <property type="component" value="Unassembled WGS sequence"/>
</dbReference>